<accession>A0A8K0WAM5</accession>
<evidence type="ECO:0008006" key="5">
    <source>
        <dbReference type="Google" id="ProtNLM"/>
    </source>
</evidence>
<evidence type="ECO:0000256" key="2">
    <source>
        <dbReference type="SAM" id="SignalP"/>
    </source>
</evidence>
<feature type="signal peptide" evidence="2">
    <location>
        <begin position="1"/>
        <end position="22"/>
    </location>
</feature>
<sequence>MRWVSVVTFAGAALLPAASARAACRPDRPTTTLDATTTTETTAVIKTLSTDTATAATTSSVTSVTSAVTGTFETTMTNSVTTTLESTTLIHSITTTETDTATVGASSSVTSVTSAFTDTFETTMTTSVTATLESSTLIHSTTTTETDFGTTTDTATTTTEAAEPTNYVKNGDFETVPNTDWEVSAGEIEDDALKSRSPSHYAKFDVSSSQTGRVRYVFQILRGLDTQRRYRLTVHTAVFSSPAPSSNTLECTISATQSGPFPIDEFNIDFNNLDVYQPSIFEFTPYVSEGTMSIIIRCDPSSEYSFSIGFDDISVVDVGPDPSA</sequence>
<dbReference type="AlphaFoldDB" id="A0A8K0WAM5"/>
<gene>
    <name evidence="3" type="ORF">BKA59DRAFT_530727</name>
</gene>
<dbReference type="Gene3D" id="2.60.120.260">
    <property type="entry name" value="Galactose-binding domain-like"/>
    <property type="match status" value="1"/>
</dbReference>
<organism evidence="3 4">
    <name type="scientific">Fusarium tricinctum</name>
    <dbReference type="NCBI Taxonomy" id="61284"/>
    <lineage>
        <taxon>Eukaryota</taxon>
        <taxon>Fungi</taxon>
        <taxon>Dikarya</taxon>
        <taxon>Ascomycota</taxon>
        <taxon>Pezizomycotina</taxon>
        <taxon>Sordariomycetes</taxon>
        <taxon>Hypocreomycetidae</taxon>
        <taxon>Hypocreales</taxon>
        <taxon>Nectriaceae</taxon>
        <taxon>Fusarium</taxon>
        <taxon>Fusarium tricinctum species complex</taxon>
    </lineage>
</organism>
<keyword evidence="2" id="KW-0732">Signal</keyword>
<dbReference type="EMBL" id="JAGPXF010000005">
    <property type="protein sequence ID" value="KAH7242819.1"/>
    <property type="molecule type" value="Genomic_DNA"/>
</dbReference>
<keyword evidence="4" id="KW-1185">Reference proteome</keyword>
<comment type="caution">
    <text evidence="3">The sequence shown here is derived from an EMBL/GenBank/DDBJ whole genome shotgun (WGS) entry which is preliminary data.</text>
</comment>
<proteinExistence type="predicted"/>
<protein>
    <recommendedName>
        <fullName evidence="5">CBM-cenC domain-containing protein</fullName>
    </recommendedName>
</protein>
<feature type="chain" id="PRO_5035444945" description="CBM-cenC domain-containing protein" evidence="2">
    <location>
        <begin position="23"/>
        <end position="324"/>
    </location>
</feature>
<feature type="compositionally biased region" description="Low complexity" evidence="1">
    <location>
        <begin position="144"/>
        <end position="165"/>
    </location>
</feature>
<evidence type="ECO:0000313" key="3">
    <source>
        <dbReference type="EMBL" id="KAH7242819.1"/>
    </source>
</evidence>
<evidence type="ECO:0000256" key="1">
    <source>
        <dbReference type="SAM" id="MobiDB-lite"/>
    </source>
</evidence>
<name>A0A8K0WAM5_9HYPO</name>
<evidence type="ECO:0000313" key="4">
    <source>
        <dbReference type="Proteomes" id="UP000813427"/>
    </source>
</evidence>
<feature type="region of interest" description="Disordered" evidence="1">
    <location>
        <begin position="144"/>
        <end position="173"/>
    </location>
</feature>
<dbReference type="Proteomes" id="UP000813427">
    <property type="component" value="Unassembled WGS sequence"/>
</dbReference>
<reference evidence="3" key="1">
    <citation type="journal article" date="2021" name="Nat. Commun.">
        <title>Genetic determinants of endophytism in the Arabidopsis root mycobiome.</title>
        <authorList>
            <person name="Mesny F."/>
            <person name="Miyauchi S."/>
            <person name="Thiergart T."/>
            <person name="Pickel B."/>
            <person name="Atanasova L."/>
            <person name="Karlsson M."/>
            <person name="Huettel B."/>
            <person name="Barry K.W."/>
            <person name="Haridas S."/>
            <person name="Chen C."/>
            <person name="Bauer D."/>
            <person name="Andreopoulos W."/>
            <person name="Pangilinan J."/>
            <person name="LaButti K."/>
            <person name="Riley R."/>
            <person name="Lipzen A."/>
            <person name="Clum A."/>
            <person name="Drula E."/>
            <person name="Henrissat B."/>
            <person name="Kohler A."/>
            <person name="Grigoriev I.V."/>
            <person name="Martin F.M."/>
            <person name="Hacquard S."/>
        </authorList>
    </citation>
    <scope>NUCLEOTIDE SEQUENCE</scope>
    <source>
        <strain evidence="3">MPI-SDFR-AT-0068</strain>
    </source>
</reference>
<dbReference type="OrthoDB" id="5105117at2759"/>